<feature type="compositionally biased region" description="Polar residues" evidence="1">
    <location>
        <begin position="902"/>
        <end position="923"/>
    </location>
</feature>
<dbReference type="GO" id="GO:0048066">
    <property type="term" value="P:developmental pigmentation"/>
    <property type="evidence" value="ECO:0007669"/>
    <property type="project" value="TreeGrafter"/>
</dbReference>
<dbReference type="InterPro" id="IPR056445">
    <property type="entry name" value="TPR_HPS5"/>
</dbReference>
<feature type="region of interest" description="Disordered" evidence="1">
    <location>
        <begin position="527"/>
        <end position="546"/>
    </location>
</feature>
<protein>
    <recommendedName>
        <fullName evidence="6">RING-type domain-containing protein</fullName>
    </recommendedName>
</protein>
<dbReference type="OrthoDB" id="19493at2759"/>
<evidence type="ECO:0000259" key="2">
    <source>
        <dbReference type="Pfam" id="PF23756"/>
    </source>
</evidence>
<dbReference type="PANTHER" id="PTHR23287:SF18">
    <property type="entry name" value="BLOC-2 COMPLEX MEMBER HPS5"/>
    <property type="match status" value="1"/>
</dbReference>
<dbReference type="RefSeq" id="XP_013064627.2">
    <property type="nucleotide sequence ID" value="XM_013209173.2"/>
</dbReference>
<proteinExistence type="predicted"/>
<feature type="compositionally biased region" description="Polar residues" evidence="1">
    <location>
        <begin position="1698"/>
        <end position="1709"/>
    </location>
</feature>
<organism evidence="4 5">
    <name type="scientific">Biomphalaria glabrata</name>
    <name type="common">Bloodfluke planorb</name>
    <name type="synonym">Freshwater snail</name>
    <dbReference type="NCBI Taxonomy" id="6526"/>
    <lineage>
        <taxon>Eukaryota</taxon>
        <taxon>Metazoa</taxon>
        <taxon>Spiralia</taxon>
        <taxon>Lophotrochozoa</taxon>
        <taxon>Mollusca</taxon>
        <taxon>Gastropoda</taxon>
        <taxon>Heterobranchia</taxon>
        <taxon>Euthyneura</taxon>
        <taxon>Panpulmonata</taxon>
        <taxon>Hygrophila</taxon>
        <taxon>Lymnaeoidea</taxon>
        <taxon>Planorbidae</taxon>
        <taxon>Biomphalaria</taxon>
    </lineage>
</organism>
<reference evidence="4" key="1">
    <citation type="submission" date="2020-05" db="UniProtKB">
        <authorList>
            <consortium name="EnsemblMetazoa"/>
        </authorList>
    </citation>
    <scope>IDENTIFICATION</scope>
    <source>
        <strain evidence="4">BB02</strain>
    </source>
</reference>
<dbReference type="SUPFAM" id="SSF50978">
    <property type="entry name" value="WD40 repeat-like"/>
    <property type="match status" value="1"/>
</dbReference>
<evidence type="ECO:0000256" key="1">
    <source>
        <dbReference type="SAM" id="MobiDB-lite"/>
    </source>
</evidence>
<feature type="region of interest" description="Disordered" evidence="1">
    <location>
        <begin position="895"/>
        <end position="924"/>
    </location>
</feature>
<dbReference type="InterPro" id="IPR056499">
    <property type="entry name" value="Beta-prop_HPS5-like"/>
</dbReference>
<feature type="domain" description="HPS5 TPR" evidence="3">
    <location>
        <begin position="1364"/>
        <end position="1692"/>
    </location>
</feature>
<dbReference type="Pfam" id="PF23758">
    <property type="entry name" value="TPR_HPS5"/>
    <property type="match status" value="1"/>
</dbReference>
<accession>A0A2C9LQI5</accession>
<feature type="region of interest" description="Disordered" evidence="1">
    <location>
        <begin position="1658"/>
        <end position="1709"/>
    </location>
</feature>
<feature type="compositionally biased region" description="Polar residues" evidence="1">
    <location>
        <begin position="1144"/>
        <end position="1154"/>
    </location>
</feature>
<feature type="compositionally biased region" description="Basic and acidic residues" evidence="1">
    <location>
        <begin position="471"/>
        <end position="480"/>
    </location>
</feature>
<dbReference type="Gene3D" id="2.130.10.10">
    <property type="entry name" value="YVTN repeat-like/Quinoprotein amine dehydrogenase"/>
    <property type="match status" value="1"/>
</dbReference>
<dbReference type="InterPro" id="IPR015943">
    <property type="entry name" value="WD40/YVTN_repeat-like_dom_sf"/>
</dbReference>
<evidence type="ECO:0000259" key="3">
    <source>
        <dbReference type="Pfam" id="PF23758"/>
    </source>
</evidence>
<dbReference type="GO" id="GO:0005737">
    <property type="term" value="C:cytoplasm"/>
    <property type="evidence" value="ECO:0007669"/>
    <property type="project" value="TreeGrafter"/>
</dbReference>
<dbReference type="InterPro" id="IPR036322">
    <property type="entry name" value="WD40_repeat_dom_sf"/>
</dbReference>
<feature type="compositionally biased region" description="Low complexity" evidence="1">
    <location>
        <begin position="535"/>
        <end position="546"/>
    </location>
</feature>
<feature type="region of interest" description="Disordered" evidence="1">
    <location>
        <begin position="1139"/>
        <end position="1197"/>
    </location>
</feature>
<sequence length="1897" mass="210927">MAKTGGLTHILAELSPLDELTVLVTRSTRLKYTCVTVSRKYIALGSNTGGVYIFSRDTLKYLQVVFADTESSQVVCVSLSPSDQHIGFALSTGQVAVYELNIEKRTKPERVRLTQEHVGNVVKCFAWDSLSSKLFVGDDAGKLSIVFVPSIKGKTLFSGPSEVIAYLNVSIYQMEWWNDKLLVSTFTHTHLFDNIRHNYCTIGTKSREGDFGSCFFFEPSTQVPVIYCARPGSRMWEVDFAGKVLHTHQFKQLLASPPIPVIQLVNDQVDGIANVKSASQSVNFFKMFRIGQFIVTWSIKGIYVFDPINVKVVVWTESVKGIKDLCVVNNDLYIFLDISCIQKLTLLPIYQLFTILSTRKKWALMSSLLLSADQISIRPAIMKRVKQDLLQTLIAGLKEEGTADKAEKVLASMEDLSESSIDSLGLFDDFMDSAEVLGHTYLPSGMVVVSEGVQIRGMSPKSVDLSPDSLTKSDDRTEPLRSNEELGVLYTESVESLSTGRESDVIYNNGHEGNNSLYQKSDIIETDSDVTGEPNGNRRSVSVNSVGSESDDIVSLTKMIRLDSNDNVKSLAELLENNNLSNQEVPTAEVKDVPVVKLDVATTSEFNDVLTAELENVPNSEIAKQDKICESLTDDSSTLESNETFISPSYNENSDIIQDAVKNTNNEAVNDELNAKSNIVDGRQGLNISFPLSGTQIELASETEALTVNIDSTVKAHSIDAADLNIIIDNEQLLKVVHDSTEDSIKQNQTTEALLSPCSYETTLADVSLESHVQPNQQESVLIEKNKSRTSVPIKDNLQETKTNTSVKEKSKLSNRYAHVDLFSGTDNLIAQPVRTGRKKRKALSERKVRSSSLGYHRGTVSLGDEQDELQENNLDTISIGTISSLDEDDDDVILPGGMTPDSLSSAGDVSSEQGNTKSSLEYSISPPLFKDKPIRKSSAPFPFSNEKIEAIPPLIDRLAAARGTYLSDESPPSLSPLSGSGEHNSSVIVGSPRASLSAFTDSLSHFKSHTKSFIKTIKEKNILMSKSSSSPMLSALTNLQSSPASHIQNVTHDTLNAMVQPDNASQILEKSSLKPEDEVAASLDLAALTRVARDVKKKLSEPATLLKPKLTLRILNEWARELNGLLLEYHRGLFEKKQRDIPSPSNDTSNIKNQRVELKESDESSDERMFELSSSVEIDDNSQKESEARISQTSTTDIKTSELKKLATTNIEPSYWAGINHSKDPFHLTSEDLETIKSLTTLCFTTGATGSILNFFSLSDKASVYELVKSILPQHVLSSLTHTSTTHFAPHRPSSFNSSETSQDRRNSQASEIRLQEDIRAENLNQCDSETRSNSSCDNVVDQMSLTLDSGLVTNSVCDNVQSIQEHVYQNMTIQHDLSLALFTRLYFFALDYDRIKLELNKHREKLFLTWISALHCSLDVGQGDIVSSLLLDKQINSALDYLRSGILPRQSAYLGHIYRLFDLAPSKTSEFCGEVNKKFSYTDLLNLCTLCNKPPGDFIMKYIKQQMSSLTHYHRKAAFLQICEDRDLRYLLLESLLPQLSHDVPQADSSEIVASQVIAVLPFDWLNLLLPFIHSDDEIEDIVNLSIRISYWPVTIKLLTKSNQWERLLKIIVDIGEIKFLKGKHGEDAYIPQTLDQWRYLLKVYVAKQTKETLTNQMQPSKAEVKSLNTNDSSNSENLPLDGANVVGENSDDNSEAANTGTNYESFSRSDSCQWEAITWSSLGYRLLSNIGGALTLDLLMEHLHDQQMAQDCLSTEFLYACLMDYKIRLQQDHVVHEMLEKISAYMWTKKPGFVPPSVFYAINREKTLVEKGGDDTVALHSLFSHVQSLDSHKLMSEHLGGHWGVDVDISSPCLVCNVPLKYVMSLSEQGVIVFPCTHAFHRCCIKSPVCPILH</sequence>
<dbReference type="RefSeq" id="XP_013064626.2">
    <property type="nucleotide sequence ID" value="XM_013209172.2"/>
</dbReference>
<gene>
    <name evidence="4" type="primary">106053592</name>
</gene>
<evidence type="ECO:0008006" key="6">
    <source>
        <dbReference type="Google" id="ProtNLM"/>
    </source>
</evidence>
<dbReference type="PANTHER" id="PTHR23287">
    <property type="entry name" value="RUBY-EYE2-LIKE PROTEIN"/>
    <property type="match status" value="1"/>
</dbReference>
<evidence type="ECO:0000313" key="5">
    <source>
        <dbReference type="Proteomes" id="UP000076420"/>
    </source>
</evidence>
<dbReference type="VEuPathDB" id="VectorBase:BGLB033837"/>
<feature type="compositionally biased region" description="Basic and acidic residues" evidence="1">
    <location>
        <begin position="1155"/>
        <end position="1171"/>
    </location>
</feature>
<feature type="compositionally biased region" description="Polar residues" evidence="1">
    <location>
        <begin position="1669"/>
        <end position="1680"/>
    </location>
</feature>
<dbReference type="EnsemblMetazoa" id="BGLB033837-RA">
    <property type="protein sequence ID" value="BGLB033837-PA"/>
    <property type="gene ID" value="BGLB033837"/>
</dbReference>
<name>A0A2C9LQI5_BIOGL</name>
<dbReference type="VEuPathDB" id="VectorBase:BGLAX_039739"/>
<feature type="region of interest" description="Disordered" evidence="1">
    <location>
        <begin position="458"/>
        <end position="480"/>
    </location>
</feature>
<dbReference type="EnsemblMetazoa" id="BGLB033837-RB">
    <property type="protein sequence ID" value="BGLB033837-PB"/>
    <property type="gene ID" value="BGLB033837"/>
</dbReference>
<dbReference type="STRING" id="6526.A0A2C9LQI5"/>
<feature type="domain" description="HPS5-like beta-propeller" evidence="2">
    <location>
        <begin position="11"/>
        <end position="336"/>
    </location>
</feature>
<dbReference type="Proteomes" id="UP000076420">
    <property type="component" value="Unassembled WGS sequence"/>
</dbReference>
<feature type="region of interest" description="Disordered" evidence="1">
    <location>
        <begin position="1288"/>
        <end position="1314"/>
    </location>
</feature>
<dbReference type="Pfam" id="PF23756">
    <property type="entry name" value="Beta-prop_HPS5"/>
    <property type="match status" value="1"/>
</dbReference>
<dbReference type="KEGG" id="bgt:106053592"/>
<evidence type="ECO:0000313" key="4">
    <source>
        <dbReference type="EnsemblMetazoa" id="BGLB033837-PB"/>
    </source>
</evidence>